<accession>A0A6J4V2K3</accession>
<sequence length="49" mass="5901">WRSGRTRSMWCPRERESRAVSPSRCCWPFLSSRSCSSLERCRRRPRAAR</sequence>
<protein>
    <submittedName>
        <fullName evidence="1">Uncharacterized protein</fullName>
    </submittedName>
</protein>
<organism evidence="1">
    <name type="scientific">uncultured Thermomicrobiales bacterium</name>
    <dbReference type="NCBI Taxonomy" id="1645740"/>
    <lineage>
        <taxon>Bacteria</taxon>
        <taxon>Pseudomonadati</taxon>
        <taxon>Thermomicrobiota</taxon>
        <taxon>Thermomicrobia</taxon>
        <taxon>Thermomicrobiales</taxon>
        <taxon>environmental samples</taxon>
    </lineage>
</organism>
<reference evidence="1" key="1">
    <citation type="submission" date="2020-02" db="EMBL/GenBank/DDBJ databases">
        <authorList>
            <person name="Meier V. D."/>
        </authorList>
    </citation>
    <scope>NUCLEOTIDE SEQUENCE</scope>
    <source>
        <strain evidence="1">AVDCRST_MAG18</strain>
    </source>
</reference>
<dbReference type="AlphaFoldDB" id="A0A6J4V2K3"/>
<feature type="non-terminal residue" evidence="1">
    <location>
        <position position="1"/>
    </location>
</feature>
<evidence type="ECO:0000313" key="1">
    <source>
        <dbReference type="EMBL" id="CAA9563647.1"/>
    </source>
</evidence>
<feature type="non-terminal residue" evidence="1">
    <location>
        <position position="49"/>
    </location>
</feature>
<name>A0A6J4V2K3_9BACT</name>
<dbReference type="EMBL" id="CADCWN010000099">
    <property type="protein sequence ID" value="CAA9563647.1"/>
    <property type="molecule type" value="Genomic_DNA"/>
</dbReference>
<proteinExistence type="predicted"/>
<gene>
    <name evidence="1" type="ORF">AVDCRST_MAG18-1289</name>
</gene>